<evidence type="ECO:0000313" key="1">
    <source>
        <dbReference type="EMBL" id="SVB65634.1"/>
    </source>
</evidence>
<reference evidence="1" key="1">
    <citation type="submission" date="2018-05" db="EMBL/GenBank/DDBJ databases">
        <authorList>
            <person name="Lanie J.A."/>
            <person name="Ng W.-L."/>
            <person name="Kazmierczak K.M."/>
            <person name="Andrzejewski T.M."/>
            <person name="Davidsen T.M."/>
            <person name="Wayne K.J."/>
            <person name="Tettelin H."/>
            <person name="Glass J.I."/>
            <person name="Rusch D."/>
            <person name="Podicherti R."/>
            <person name="Tsui H.-C.T."/>
            <person name="Winkler M.E."/>
        </authorList>
    </citation>
    <scope>NUCLEOTIDE SEQUENCE</scope>
</reference>
<gene>
    <name evidence="1" type="ORF">METZ01_LOCUS218488</name>
</gene>
<accession>A0A382FTC1</accession>
<organism evidence="1">
    <name type="scientific">marine metagenome</name>
    <dbReference type="NCBI Taxonomy" id="408172"/>
    <lineage>
        <taxon>unclassified sequences</taxon>
        <taxon>metagenomes</taxon>
        <taxon>ecological metagenomes</taxon>
    </lineage>
</organism>
<dbReference type="EMBL" id="UINC01051455">
    <property type="protein sequence ID" value="SVB65634.1"/>
    <property type="molecule type" value="Genomic_DNA"/>
</dbReference>
<dbReference type="AlphaFoldDB" id="A0A382FTC1"/>
<name>A0A382FTC1_9ZZZZ</name>
<proteinExistence type="predicted"/>
<protein>
    <submittedName>
        <fullName evidence="1">Uncharacterized protein</fullName>
    </submittedName>
</protein>
<sequence length="117" mass="13641">MFDTIRCYVAMPEPDDDSCAVDFNSLTYQTKSLNQLMENYRISGDGVLEIEKGSTVLSSKHGSDGRFEEYKETCTIEFYAIDEGYWIVYLAVFEKGKMIKMELKDYRPQKFGRWEKA</sequence>